<feature type="compositionally biased region" description="Polar residues" evidence="1">
    <location>
        <begin position="1548"/>
        <end position="1568"/>
    </location>
</feature>
<feature type="region of interest" description="Disordered" evidence="1">
    <location>
        <begin position="1198"/>
        <end position="1248"/>
    </location>
</feature>
<feature type="region of interest" description="Disordered" evidence="1">
    <location>
        <begin position="492"/>
        <end position="591"/>
    </location>
</feature>
<feature type="region of interest" description="Disordered" evidence="1">
    <location>
        <begin position="1"/>
        <end position="38"/>
    </location>
</feature>
<dbReference type="InterPro" id="IPR035445">
    <property type="entry name" value="GYF-like_dom_sf"/>
</dbReference>
<dbReference type="PANTHER" id="PTHR47471">
    <property type="entry name" value="GYF DOMAIN-CONTAINING PROTEIN"/>
    <property type="match status" value="1"/>
</dbReference>
<feature type="compositionally biased region" description="Polar residues" evidence="1">
    <location>
        <begin position="1585"/>
        <end position="1603"/>
    </location>
</feature>
<sequence length="1866" mass="205124">MADRTDSDSRRHNHHHLSVTPPPQQISKDVQGSDNAIPILLQGPDNVIPLSPQWLLPKPGESKPGIGNVENNFSPHPAYGNRSDIMKSSGNGEDMHETHKKKDVFRPSLLDMESGRRDRWRDEERDTNSSIRKDRWRDGDKDLGDIRRADRWMENSSTRHPGEARRVPSDRWSDSSNRDANHDQRRESKWNTRWGPDDKETESLREKWLDSSKDGDVHVEKGLSHVANHGKDEREGDHYRPWRSSSLQSRGRGEPPHHQSLTPNKQVPTFSHGRGRGESTPPTFSLGRGRGSYGGSSINMRSQPLGTVADSVESSHGEPYRLRYSRTKLLDVYRITDMSSNRKLVDGIAQGPYLTQDGPLEPLALCAPDSEELAVLKGIDKGDVVSSGAPQITKDGRTSTDFTQSRRTKLAGSREDIPPASDDYKDESTDNSRVGSAEGSSYERHTHYPGTNSKMETPWDHKTFSDNKFKAEGFREDSDAYRKVEDVPIYRESSLPGNSSVPATTWRAPPLGERSHNTLHDWREITNDGRSRSSDMGWSDSSKEPNNDWESNLGNPSETKDETKWQSREDPILKRQLSGVMDKEHEARKAAQSSPEELVLYYKDPQGRIQGPFSGSDIISWFENGYFGLDLPVSISPSDLPWSSLGDVMPHLRAKAGPPPGFTAPKQNEFADASSRPNFSTFGNLHTGLNEIEIMRSEPRQRQGQGQVQGQGSTTEAENRFLESLMSGSMSSSPLEKFAFSEGMQGYSGNNSNSMPPSGVDGGNNLYLLAKRMALERQRSLTNPYPYWPARDAASLVSKADVVPDSPTPHSKLLSSINDNPIQPHSQNADFLSLVQGLSDRSSSGGNNGLAGWSNFPVQGGTDPLQNKIDFHHDQNFPPQAFGIQQQRLQPQNPSLTNPVAQAIENPSGIFTPEKLLSSGLSQDPQVLNMLQQQYLLQLHSQAPVPTQQMLLLDKLLLLKQQQKQEEQQQLLRQQQQLLSQVLSEHQPHQHFGEPSFGQLQAAAIPTGNASVDPSRLQPSPEMFQVGPRMPIPSMQDDHNTNFVKLPPQVNQDVNYSASPEASSLNLPHQLFGNITPQKTWGAAVPKETADTRHKELLPRSSFVETSPLFETMNISAEEPQVVQKSVPDSELHDPRTLEQTSDDTLRADRNATAVTIEHIAVSKPPKSAVAVSSAGICESEMPALEHTNDAKVQSTGLLEEHQEPSMVTEVKNVEVREPRKASEKKSKKQKSSKSHSSSDQVKEGPKASLLQLKQSEINKQSVETDLDAGDALYGTSPQRTRDNRDEKVENATMESVGFQQGQSFMPARVLADDSRTVEVKSELGVLGSASVQNTQTHTGQRAWKPAPGFKPKSLLEIQQEEQRKAHTEMAVSEITTSVNSMSLSTPWAGVVANPDSKISRESHKDAGNTELGLGQSVGSVNQKNKKSHLHDILAEEVLAKSSERDVNVPDSVSSLATPQFTTTYLESVDDDNFIEAKDTKKSRKKSAKSKGAGAKAPVSLPSADVTVGSSPIEKGKSSRQTQQEKELLSAIPSGPSLGDFVLWKGESANSSPSPAWSTDSGKPTKPTSLRDIQKEQEKRASSAHAANQISTPQKSQPSVSARTSAPLWSLSAASPAKAASPIQINSHASQSKYKGEDDLFWGPIDQSKHETKQVDFPNLASQGNRVMKSTPVKGTSAGSLSRQKSVGGKPVEQSLSSSPATAQAYLKGKRDAMTNHSEAMDFRDWCESECLRLIGTNDTSVLEFCLKQSRSEAEMLLVENLGSCDPDHEFIDKFLNYKELLPADVLEIAFQSRNDQVTGFSTRDVSSGNAGVGDIDRDTKMGPDGSMKGGGKKKGKKGKKVSPAVLGFNVVSNRIMMGEIQSAED</sequence>
<dbReference type="Gene3D" id="3.30.1490.40">
    <property type="match status" value="1"/>
</dbReference>
<feature type="compositionally biased region" description="Basic and acidic residues" evidence="1">
    <location>
        <begin position="113"/>
        <end position="153"/>
    </location>
</feature>
<evidence type="ECO:0000313" key="3">
    <source>
        <dbReference type="EMBL" id="KAK4599724.1"/>
    </source>
</evidence>
<feature type="region of interest" description="Disordered" evidence="1">
    <location>
        <begin position="224"/>
        <end position="301"/>
    </location>
</feature>
<keyword evidence="4" id="KW-1185">Reference proteome</keyword>
<evidence type="ECO:0000313" key="4">
    <source>
        <dbReference type="Proteomes" id="UP001324115"/>
    </source>
</evidence>
<feature type="region of interest" description="Disordered" evidence="1">
    <location>
        <begin position="1472"/>
        <end position="1603"/>
    </location>
</feature>
<feature type="compositionally biased region" description="Polar residues" evidence="1">
    <location>
        <begin position="259"/>
        <end position="269"/>
    </location>
</feature>
<feature type="region of interest" description="Disordered" evidence="1">
    <location>
        <begin position="1802"/>
        <end position="1841"/>
    </location>
</feature>
<feature type="compositionally biased region" description="Basic and acidic residues" evidence="1">
    <location>
        <begin position="224"/>
        <end position="240"/>
    </location>
</feature>
<feature type="region of interest" description="Disordered" evidence="1">
    <location>
        <begin position="52"/>
        <end position="202"/>
    </location>
</feature>
<dbReference type="InterPro" id="IPR003169">
    <property type="entry name" value="GYF"/>
</dbReference>
<proteinExistence type="predicted"/>
<name>A0AAN7J567_QUERU</name>
<dbReference type="Proteomes" id="UP001324115">
    <property type="component" value="Unassembled WGS sequence"/>
</dbReference>
<feature type="compositionally biased region" description="Basic and acidic residues" evidence="1">
    <location>
        <begin position="1572"/>
        <end position="1581"/>
    </location>
</feature>
<protein>
    <recommendedName>
        <fullName evidence="2">GYF domain-containing protein</fullName>
    </recommendedName>
</protein>
<feature type="region of interest" description="Disordered" evidence="1">
    <location>
        <begin position="1652"/>
        <end position="1701"/>
    </location>
</feature>
<feature type="compositionally biased region" description="Basic and acidic residues" evidence="1">
    <location>
        <begin position="1212"/>
        <end position="1225"/>
    </location>
</feature>
<feature type="domain" description="GYF" evidence="2">
    <location>
        <begin position="597"/>
        <end position="646"/>
    </location>
</feature>
<feature type="compositionally biased region" description="Polar residues" evidence="1">
    <location>
        <begin position="548"/>
        <end position="557"/>
    </location>
</feature>
<dbReference type="SMART" id="SM00444">
    <property type="entry name" value="GYF"/>
    <property type="match status" value="1"/>
</dbReference>
<evidence type="ECO:0000256" key="1">
    <source>
        <dbReference type="SAM" id="MobiDB-lite"/>
    </source>
</evidence>
<dbReference type="Pfam" id="PF02213">
    <property type="entry name" value="GYF"/>
    <property type="match status" value="1"/>
</dbReference>
<feature type="compositionally biased region" description="Basic and acidic residues" evidence="1">
    <location>
        <begin position="1"/>
        <end position="10"/>
    </location>
</feature>
<feature type="compositionally biased region" description="Polar residues" evidence="1">
    <location>
        <begin position="1673"/>
        <end position="1685"/>
    </location>
</feature>
<organism evidence="3 4">
    <name type="scientific">Quercus rubra</name>
    <name type="common">Northern red oak</name>
    <name type="synonym">Quercus borealis</name>
    <dbReference type="NCBI Taxonomy" id="3512"/>
    <lineage>
        <taxon>Eukaryota</taxon>
        <taxon>Viridiplantae</taxon>
        <taxon>Streptophyta</taxon>
        <taxon>Embryophyta</taxon>
        <taxon>Tracheophyta</taxon>
        <taxon>Spermatophyta</taxon>
        <taxon>Magnoliopsida</taxon>
        <taxon>eudicotyledons</taxon>
        <taxon>Gunneridae</taxon>
        <taxon>Pentapetalae</taxon>
        <taxon>rosids</taxon>
        <taxon>fabids</taxon>
        <taxon>Fagales</taxon>
        <taxon>Fagaceae</taxon>
        <taxon>Quercus</taxon>
    </lineage>
</organism>
<dbReference type="SUPFAM" id="SSF55277">
    <property type="entry name" value="GYF domain"/>
    <property type="match status" value="1"/>
</dbReference>
<feature type="compositionally biased region" description="Basic and acidic residues" evidence="1">
    <location>
        <begin position="1399"/>
        <end position="1408"/>
    </location>
</feature>
<feature type="compositionally biased region" description="Basic and acidic residues" evidence="1">
    <location>
        <begin position="412"/>
        <end position="430"/>
    </location>
</feature>
<dbReference type="PANTHER" id="PTHR47471:SF1">
    <property type="entry name" value="PROTEIN ESSENTIAL FOR POTEXVIRUS ACCUMULATION 1"/>
    <property type="match status" value="1"/>
</dbReference>
<feature type="region of interest" description="Disordered" evidence="1">
    <location>
        <begin position="1261"/>
        <end position="1286"/>
    </location>
</feature>
<accession>A0AAN7J567</accession>
<dbReference type="EMBL" id="JAXUIC010000002">
    <property type="protein sequence ID" value="KAK4599724.1"/>
    <property type="molecule type" value="Genomic_DNA"/>
</dbReference>
<feature type="compositionally biased region" description="Polar residues" evidence="1">
    <location>
        <begin position="25"/>
        <end position="34"/>
    </location>
</feature>
<dbReference type="CDD" id="cd00072">
    <property type="entry name" value="GYF"/>
    <property type="match status" value="1"/>
</dbReference>
<dbReference type="PROSITE" id="PS50829">
    <property type="entry name" value="GYF"/>
    <property type="match status" value="1"/>
</dbReference>
<feature type="compositionally biased region" description="Basic and acidic residues" evidence="1">
    <location>
        <begin position="513"/>
        <end position="533"/>
    </location>
</feature>
<feature type="compositionally biased region" description="Basic and acidic residues" evidence="1">
    <location>
        <begin position="558"/>
        <end position="573"/>
    </location>
</feature>
<comment type="caution">
    <text evidence="3">The sequence shown here is derived from an EMBL/GenBank/DDBJ whole genome shotgun (WGS) entry which is preliminary data.</text>
</comment>
<feature type="region of interest" description="Disordered" evidence="1">
    <location>
        <begin position="1399"/>
        <end position="1428"/>
    </location>
</feature>
<evidence type="ECO:0000259" key="2">
    <source>
        <dbReference type="PROSITE" id="PS50829"/>
    </source>
</evidence>
<feature type="compositionally biased region" description="Basic and acidic residues" evidence="1">
    <location>
        <begin position="1128"/>
        <end position="1137"/>
    </location>
</feature>
<feature type="region of interest" description="Disordered" evidence="1">
    <location>
        <begin position="1117"/>
        <end position="1143"/>
    </location>
</feature>
<feature type="compositionally biased region" description="Basic residues" evidence="1">
    <location>
        <begin position="1831"/>
        <end position="1841"/>
    </location>
</feature>
<gene>
    <name evidence="3" type="ORF">RGQ29_009670</name>
</gene>
<feature type="region of interest" description="Disordered" evidence="1">
    <location>
        <begin position="384"/>
        <end position="459"/>
    </location>
</feature>
<reference evidence="3 4" key="1">
    <citation type="journal article" date="2023" name="G3 (Bethesda)">
        <title>A haplotype-resolved chromosome-scale genome for Quercus rubra L. provides insights into the genetics of adaptive traits for red oak species.</title>
        <authorList>
            <person name="Kapoor B."/>
            <person name="Jenkins J."/>
            <person name="Schmutz J."/>
            <person name="Zhebentyayeva T."/>
            <person name="Kuelheim C."/>
            <person name="Coggeshall M."/>
            <person name="Heim C."/>
            <person name="Lasky J.R."/>
            <person name="Leites L."/>
            <person name="Islam-Faridi N."/>
            <person name="Romero-Severson J."/>
            <person name="DeLeo V.L."/>
            <person name="Lucas S.M."/>
            <person name="Lazic D."/>
            <person name="Gailing O."/>
            <person name="Carlson J."/>
            <person name="Staton M."/>
        </authorList>
    </citation>
    <scope>NUCLEOTIDE SEQUENCE [LARGE SCALE GENOMIC DNA]</scope>
    <source>
        <strain evidence="3">Pseudo-F2</strain>
    </source>
</reference>
<feature type="compositionally biased region" description="Basic and acidic residues" evidence="1">
    <location>
        <begin position="160"/>
        <end position="202"/>
    </location>
</feature>